<dbReference type="PROSITE" id="PS51420">
    <property type="entry name" value="RHO"/>
    <property type="match status" value="1"/>
</dbReference>
<dbReference type="InterPro" id="IPR027417">
    <property type="entry name" value="P-loop_NTPase"/>
</dbReference>
<proteinExistence type="predicted"/>
<dbReference type="SUPFAM" id="SSF52540">
    <property type="entry name" value="P-loop containing nucleoside triphosphate hydrolases"/>
    <property type="match status" value="1"/>
</dbReference>
<keyword evidence="2" id="KW-0342">GTP-binding</keyword>
<dbReference type="EMBL" id="JAPDFW010000147">
    <property type="protein sequence ID" value="KAJ5066112.1"/>
    <property type="molecule type" value="Genomic_DNA"/>
</dbReference>
<accession>A0A9Q0L4R8</accession>
<comment type="caution">
    <text evidence="4">The sequence shown here is derived from an EMBL/GenBank/DDBJ whole genome shotgun (WGS) entry which is preliminary data.</text>
</comment>
<evidence type="ECO:0000256" key="1">
    <source>
        <dbReference type="ARBA" id="ARBA00022741"/>
    </source>
</evidence>
<name>A0A9Q0L4R8_ANAIG</name>
<dbReference type="InterPro" id="IPR003578">
    <property type="entry name" value="Small_GTPase_Rho"/>
</dbReference>
<feature type="compositionally biased region" description="Basic and acidic residues" evidence="3">
    <location>
        <begin position="190"/>
        <end position="224"/>
    </location>
</feature>
<dbReference type="OrthoDB" id="8830751at2759"/>
<dbReference type="NCBIfam" id="TIGR00231">
    <property type="entry name" value="small_GTP"/>
    <property type="match status" value="1"/>
</dbReference>
<evidence type="ECO:0000256" key="2">
    <source>
        <dbReference type="ARBA" id="ARBA00023134"/>
    </source>
</evidence>
<evidence type="ECO:0000313" key="5">
    <source>
        <dbReference type="Proteomes" id="UP001149090"/>
    </source>
</evidence>
<dbReference type="PROSITE" id="PS51419">
    <property type="entry name" value="RAB"/>
    <property type="match status" value="1"/>
</dbReference>
<dbReference type="Proteomes" id="UP001149090">
    <property type="component" value="Unassembled WGS sequence"/>
</dbReference>
<dbReference type="InterPro" id="IPR001806">
    <property type="entry name" value="Small_GTPase"/>
</dbReference>
<keyword evidence="5" id="KW-1185">Reference proteome</keyword>
<gene>
    <name evidence="4" type="ORF">M0811_03445</name>
</gene>
<dbReference type="AlphaFoldDB" id="A0A9Q0L4R8"/>
<dbReference type="CDD" id="cd00157">
    <property type="entry name" value="Rho"/>
    <property type="match status" value="1"/>
</dbReference>
<dbReference type="OMA" id="CHEVRHH"/>
<evidence type="ECO:0008006" key="6">
    <source>
        <dbReference type="Google" id="ProtNLM"/>
    </source>
</evidence>
<dbReference type="SMART" id="SM00174">
    <property type="entry name" value="RHO"/>
    <property type="match status" value="1"/>
</dbReference>
<dbReference type="PROSITE" id="PS51421">
    <property type="entry name" value="RAS"/>
    <property type="match status" value="1"/>
</dbReference>
<dbReference type="PANTHER" id="PTHR24072">
    <property type="entry name" value="RHO FAMILY GTPASE"/>
    <property type="match status" value="1"/>
</dbReference>
<dbReference type="SMART" id="SM00173">
    <property type="entry name" value="RAS"/>
    <property type="match status" value="1"/>
</dbReference>
<protein>
    <recommendedName>
        <fullName evidence="6">Rho GTPase</fullName>
    </recommendedName>
</protein>
<dbReference type="GO" id="GO:0007264">
    <property type="term" value="P:small GTPase-mediated signal transduction"/>
    <property type="evidence" value="ECO:0007669"/>
    <property type="project" value="InterPro"/>
</dbReference>
<dbReference type="FunFam" id="3.40.50.300:FF:000118">
    <property type="entry name" value="Rho-related GTP-binding protein RhoG"/>
    <property type="match status" value="1"/>
</dbReference>
<dbReference type="SMART" id="SM00176">
    <property type="entry name" value="RAN"/>
    <property type="match status" value="1"/>
</dbReference>
<evidence type="ECO:0000256" key="3">
    <source>
        <dbReference type="SAM" id="MobiDB-lite"/>
    </source>
</evidence>
<feature type="region of interest" description="Disordered" evidence="3">
    <location>
        <begin position="189"/>
        <end position="224"/>
    </location>
</feature>
<sequence>MPGYKCVFVGDKESKKTEMIITYLKGEYPEKYVPSVFENQDVYVELERKTFQLRLWDTGGQNDYDRLRPLSYPNTNVVLICFSIVNQKSFENVKNKWIPEIQHFCPKVPFILVGTELDKRDDQETINELKEKGLSPITYQQGLEMAKEFKAFNYIECSARKQQNLKEVFQEAVRASRNPKYYIQFKKKKEKEEKAKLKQKQKEEQKKKKEEQKKKKEKEKKKQN</sequence>
<organism evidence="4 5">
    <name type="scientific">Anaeramoeba ignava</name>
    <name type="common">Anaerobic marine amoeba</name>
    <dbReference type="NCBI Taxonomy" id="1746090"/>
    <lineage>
        <taxon>Eukaryota</taxon>
        <taxon>Metamonada</taxon>
        <taxon>Anaeramoebidae</taxon>
        <taxon>Anaeramoeba</taxon>
    </lineage>
</organism>
<reference evidence="4" key="1">
    <citation type="submission" date="2022-10" db="EMBL/GenBank/DDBJ databases">
        <title>Novel sulphate-reducing endosymbionts in the free-living metamonad Anaeramoeba.</title>
        <authorList>
            <person name="Jerlstrom-Hultqvist J."/>
            <person name="Cepicka I."/>
            <person name="Gallot-Lavallee L."/>
            <person name="Salas-Leiva D."/>
            <person name="Curtis B.A."/>
            <person name="Zahonova K."/>
            <person name="Pipaliya S."/>
            <person name="Dacks J."/>
            <person name="Roger A.J."/>
        </authorList>
    </citation>
    <scope>NUCLEOTIDE SEQUENCE</scope>
    <source>
        <strain evidence="4">BMAN</strain>
    </source>
</reference>
<dbReference type="Pfam" id="PF00071">
    <property type="entry name" value="Ras"/>
    <property type="match status" value="1"/>
</dbReference>
<dbReference type="InterPro" id="IPR005225">
    <property type="entry name" value="Small_GTP-bd"/>
</dbReference>
<dbReference type="PRINTS" id="PR00449">
    <property type="entry name" value="RASTRNSFRMNG"/>
</dbReference>
<dbReference type="SMART" id="SM00175">
    <property type="entry name" value="RAB"/>
    <property type="match status" value="1"/>
</dbReference>
<dbReference type="GO" id="GO:0005525">
    <property type="term" value="F:GTP binding"/>
    <property type="evidence" value="ECO:0007669"/>
    <property type="project" value="UniProtKB-KW"/>
</dbReference>
<dbReference type="Gene3D" id="3.40.50.300">
    <property type="entry name" value="P-loop containing nucleotide triphosphate hydrolases"/>
    <property type="match status" value="1"/>
</dbReference>
<evidence type="ECO:0000313" key="4">
    <source>
        <dbReference type="EMBL" id="KAJ5066112.1"/>
    </source>
</evidence>
<keyword evidence="1" id="KW-0547">Nucleotide-binding</keyword>
<dbReference type="GO" id="GO:0003924">
    <property type="term" value="F:GTPase activity"/>
    <property type="evidence" value="ECO:0007669"/>
    <property type="project" value="InterPro"/>
</dbReference>